<dbReference type="Gene3D" id="3.40.50.720">
    <property type="entry name" value="NAD(P)-binding Rossmann-like Domain"/>
    <property type="match status" value="2"/>
</dbReference>
<dbReference type="OrthoDB" id="9804592at2"/>
<dbReference type="PANTHER" id="PTHR42795">
    <property type="entry name" value="ALANINE DEHYDROGENASE"/>
    <property type="match status" value="1"/>
</dbReference>
<keyword evidence="1" id="KW-0560">Oxidoreductase</keyword>
<feature type="domain" description="Alanine dehydrogenase/pyridine nucleotide transhydrogenase N-terminal" evidence="3">
    <location>
        <begin position="4"/>
        <end position="119"/>
    </location>
</feature>
<dbReference type="AlphaFoldDB" id="A0A3Q9BJQ1"/>
<dbReference type="SMART" id="SM01002">
    <property type="entry name" value="AlaDh_PNT_C"/>
    <property type="match status" value="1"/>
</dbReference>
<keyword evidence="5" id="KW-1185">Reference proteome</keyword>
<dbReference type="KEGG" id="jeh:EJN90_04190"/>
<evidence type="ECO:0000313" key="5">
    <source>
        <dbReference type="Proteomes" id="UP000273326"/>
    </source>
</evidence>
<evidence type="ECO:0000313" key="4">
    <source>
        <dbReference type="EMBL" id="AZP03934.1"/>
    </source>
</evidence>
<dbReference type="InterPro" id="IPR007886">
    <property type="entry name" value="AlaDH/PNT_N"/>
</dbReference>
<name>A0A3Q9BJQ1_9LACT</name>
<dbReference type="PANTHER" id="PTHR42795:SF1">
    <property type="entry name" value="ALANINE DEHYDROGENASE"/>
    <property type="match status" value="1"/>
</dbReference>
<dbReference type="SUPFAM" id="SSF52283">
    <property type="entry name" value="Formate/glycerate dehydrogenase catalytic domain-like"/>
    <property type="match status" value="1"/>
</dbReference>
<sequence>MRIGFVVSNYPGEKRVPLLPEDIKNFENDVVIEKGLGASMGISDRAYIVAGCTVLSRKQVFANCNTIVSLKLLQAEDYEHLREGQMIIGWTHPEETGKSFMDEQAIPKKLIIVDLDNITPAIYYGDRSIEIPWIPRNFIYKNSINAGFSATLHALMSIGIIPDSTEKIAVLGSGNVSQGAMNAVSKFSSNVRMFYRKTLDEFTDNINQYDIIINGIQITRGTPHILTLEHQKRIKNGAIVIDAAADGDGAIEGIEYTPIEEPFYKKDGTYYYCVNNAPTIFYRNASRDISKSFSKWVYQDNVKKFYDLAKEIM</sequence>
<dbReference type="InterPro" id="IPR036291">
    <property type="entry name" value="NAD(P)-bd_dom_sf"/>
</dbReference>
<dbReference type="Pfam" id="PF01262">
    <property type="entry name" value="AlaDh_PNT_C"/>
    <property type="match status" value="1"/>
</dbReference>
<accession>A0A3Q9BJQ1</accession>
<reference evidence="5" key="1">
    <citation type="submission" date="2018-12" db="EMBL/GenBank/DDBJ databases">
        <title>Complete genome sequencing of Jeotgalibaca sp. H21T32.</title>
        <authorList>
            <person name="Bae J.-W."/>
            <person name="Lee S.-Y."/>
        </authorList>
    </citation>
    <scope>NUCLEOTIDE SEQUENCE [LARGE SCALE GENOMIC DNA]</scope>
    <source>
        <strain evidence="5">H21T32</strain>
    </source>
</reference>
<organism evidence="4 5">
    <name type="scientific">Jeotgalibaca ciconiae</name>
    <dbReference type="NCBI Taxonomy" id="2496265"/>
    <lineage>
        <taxon>Bacteria</taxon>
        <taxon>Bacillati</taxon>
        <taxon>Bacillota</taxon>
        <taxon>Bacilli</taxon>
        <taxon>Lactobacillales</taxon>
        <taxon>Carnobacteriaceae</taxon>
        <taxon>Jeotgalibaca</taxon>
    </lineage>
</organism>
<dbReference type="GO" id="GO:0006524">
    <property type="term" value="P:alanine catabolic process"/>
    <property type="evidence" value="ECO:0007669"/>
    <property type="project" value="TreeGrafter"/>
</dbReference>
<dbReference type="Pfam" id="PF05222">
    <property type="entry name" value="AlaDh_PNT_N"/>
    <property type="match status" value="1"/>
</dbReference>
<protein>
    <submittedName>
        <fullName evidence="4">N(5)-(Carboxyethyl)ornithine synthase</fullName>
    </submittedName>
</protein>
<dbReference type="GO" id="GO:0000286">
    <property type="term" value="F:alanine dehydrogenase activity"/>
    <property type="evidence" value="ECO:0007669"/>
    <property type="project" value="TreeGrafter"/>
</dbReference>
<evidence type="ECO:0000259" key="2">
    <source>
        <dbReference type="SMART" id="SM01002"/>
    </source>
</evidence>
<feature type="domain" description="Alanine dehydrogenase/pyridine nucleotide transhydrogenase NAD(H)-binding" evidence="2">
    <location>
        <begin position="151"/>
        <end position="273"/>
    </location>
</feature>
<proteinExistence type="predicted"/>
<dbReference type="Proteomes" id="UP000273326">
    <property type="component" value="Chromosome"/>
</dbReference>
<dbReference type="GO" id="GO:0005886">
    <property type="term" value="C:plasma membrane"/>
    <property type="evidence" value="ECO:0007669"/>
    <property type="project" value="TreeGrafter"/>
</dbReference>
<dbReference type="SUPFAM" id="SSF51735">
    <property type="entry name" value="NAD(P)-binding Rossmann-fold domains"/>
    <property type="match status" value="1"/>
</dbReference>
<gene>
    <name evidence="4" type="ORF">EJN90_04190</name>
</gene>
<dbReference type="RefSeq" id="WP_126109012.1">
    <property type="nucleotide sequence ID" value="NZ_CP034465.1"/>
</dbReference>
<evidence type="ECO:0000256" key="1">
    <source>
        <dbReference type="ARBA" id="ARBA00023002"/>
    </source>
</evidence>
<dbReference type="InterPro" id="IPR007698">
    <property type="entry name" value="AlaDH/PNT_NAD(H)-bd"/>
</dbReference>
<dbReference type="SMART" id="SM01003">
    <property type="entry name" value="AlaDh_PNT_N"/>
    <property type="match status" value="1"/>
</dbReference>
<dbReference type="EMBL" id="CP034465">
    <property type="protein sequence ID" value="AZP03934.1"/>
    <property type="molecule type" value="Genomic_DNA"/>
</dbReference>
<evidence type="ECO:0000259" key="3">
    <source>
        <dbReference type="SMART" id="SM01003"/>
    </source>
</evidence>